<feature type="domain" description="YokE-like PH" evidence="2">
    <location>
        <begin position="2"/>
        <end position="96"/>
    </location>
</feature>
<evidence type="ECO:0000313" key="4">
    <source>
        <dbReference type="Proteomes" id="UP000193247"/>
    </source>
</evidence>
<dbReference type="EMBL" id="NCXP01000014">
    <property type="protein sequence ID" value="OSC40474.1"/>
    <property type="molecule type" value="Genomic_DNA"/>
</dbReference>
<dbReference type="InterPro" id="IPR039519">
    <property type="entry name" value="YokE-like_PH"/>
</dbReference>
<evidence type="ECO:0000259" key="2">
    <source>
        <dbReference type="Pfam" id="PF14470"/>
    </source>
</evidence>
<name>A0A1X2LUA9_9MYCO</name>
<sequence>MLRPDERVIAATQTRRVQGRNNDWGVLIVSDQRLLFVHARGFTTATEQILLTNISGLVQRTTWGQGTIEVTGAGGITTDFHQIKPTRVAPIIAAIQSDLARLSAATTLHAPPSQADEIRKLADLRDSGILTEEEFSAKKRQILGL</sequence>
<reference evidence="3 4" key="1">
    <citation type="submission" date="2017-04" db="EMBL/GenBank/DDBJ databases">
        <title>The new phylogeny of genus Mycobacterium.</title>
        <authorList>
            <person name="Tortoli E."/>
            <person name="Trovato A."/>
            <person name="Cirillo D.M."/>
        </authorList>
    </citation>
    <scope>NUCLEOTIDE SEQUENCE [LARGE SCALE GENOMIC DNA]</scope>
    <source>
        <strain evidence="3 4">TBL 1200985</strain>
    </source>
</reference>
<dbReference type="InterPro" id="IPR018649">
    <property type="entry name" value="SHOCT"/>
</dbReference>
<keyword evidence="4" id="KW-1185">Reference proteome</keyword>
<evidence type="ECO:0008006" key="5">
    <source>
        <dbReference type="Google" id="ProtNLM"/>
    </source>
</evidence>
<dbReference type="Proteomes" id="UP000193247">
    <property type="component" value="Unassembled WGS sequence"/>
</dbReference>
<feature type="domain" description="SHOCT" evidence="1">
    <location>
        <begin position="116"/>
        <end position="143"/>
    </location>
</feature>
<comment type="caution">
    <text evidence="3">The sequence shown here is derived from an EMBL/GenBank/DDBJ whole genome shotgun (WGS) entry which is preliminary data.</text>
</comment>
<protein>
    <recommendedName>
        <fullName evidence="5">SHOCT domain-containing protein</fullName>
    </recommendedName>
</protein>
<evidence type="ECO:0000313" key="3">
    <source>
        <dbReference type="EMBL" id="OSC40474.1"/>
    </source>
</evidence>
<organism evidence="3 4">
    <name type="scientific">Mycobacterium decipiens</name>
    <dbReference type="NCBI Taxonomy" id="1430326"/>
    <lineage>
        <taxon>Bacteria</taxon>
        <taxon>Bacillati</taxon>
        <taxon>Actinomycetota</taxon>
        <taxon>Actinomycetes</taxon>
        <taxon>Mycobacteriales</taxon>
        <taxon>Mycobacteriaceae</taxon>
        <taxon>Mycobacterium</taxon>
    </lineage>
</organism>
<gene>
    <name evidence="3" type="ORF">B8W66_13170</name>
</gene>
<evidence type="ECO:0000259" key="1">
    <source>
        <dbReference type="Pfam" id="PF09851"/>
    </source>
</evidence>
<proteinExistence type="predicted"/>
<dbReference type="Pfam" id="PF09851">
    <property type="entry name" value="SHOCT"/>
    <property type="match status" value="1"/>
</dbReference>
<dbReference type="STRING" id="1430326.B8W66_13170"/>
<accession>A0A1X2LUA9</accession>
<dbReference type="Pfam" id="PF14470">
    <property type="entry name" value="bPH_3"/>
    <property type="match status" value="1"/>
</dbReference>
<dbReference type="AlphaFoldDB" id="A0A1X2LUA9"/>